<evidence type="ECO:0000313" key="2">
    <source>
        <dbReference type="Proteomes" id="UP001497680"/>
    </source>
</evidence>
<organism evidence="1 2">
    <name type="scientific">Hypoxylon rubiginosum</name>
    <dbReference type="NCBI Taxonomy" id="110542"/>
    <lineage>
        <taxon>Eukaryota</taxon>
        <taxon>Fungi</taxon>
        <taxon>Dikarya</taxon>
        <taxon>Ascomycota</taxon>
        <taxon>Pezizomycotina</taxon>
        <taxon>Sordariomycetes</taxon>
        <taxon>Xylariomycetidae</taxon>
        <taxon>Xylariales</taxon>
        <taxon>Hypoxylaceae</taxon>
        <taxon>Hypoxylon</taxon>
    </lineage>
</organism>
<evidence type="ECO:0000313" key="1">
    <source>
        <dbReference type="EMBL" id="KAI6089801.1"/>
    </source>
</evidence>
<dbReference type="EMBL" id="MU394294">
    <property type="protein sequence ID" value="KAI6089801.1"/>
    <property type="molecule type" value="Genomic_DNA"/>
</dbReference>
<sequence>MAYPPPPGPDGVYRERIPRQNIIPRNILHFDLDPSNVLIGESILGEAEIEHNWTPIVKVADFGLMVEWDDKWTTQFQRHNLIRGKHAWYTPEQRVPTRAVTENSSVDYKLNVWAIGMIMVNLMTLGHPDTGDNKNPWLPRMRVLNMALAGMPDYERVIWTWGWVLIDDPDQPLPKGISEFVGRQDAALKNVIARCMADDPANRPTLYQLLDLINRGIRMADGRGQTASRVRRPDTFNPPRFESDALIDRFYQEYFREPRVPHDPYAPYWEGGTPVPKDPFPRLKRRVPAAPGGLEAALAEAAQTELAPPPAMPGTWPSGQPLNMQYARAMDIRGLDAQGANQDENGEEMPIRKRARLR</sequence>
<gene>
    <name evidence="1" type="ORF">F4821DRAFT_275778</name>
</gene>
<comment type="caution">
    <text evidence="1">The sequence shown here is derived from an EMBL/GenBank/DDBJ whole genome shotgun (WGS) entry which is preliminary data.</text>
</comment>
<dbReference type="Proteomes" id="UP001497680">
    <property type="component" value="Unassembled WGS sequence"/>
</dbReference>
<reference evidence="1 2" key="1">
    <citation type="journal article" date="2022" name="New Phytol.">
        <title>Ecological generalism drives hyperdiversity of secondary metabolite gene clusters in xylarialean endophytes.</title>
        <authorList>
            <person name="Franco M.E.E."/>
            <person name="Wisecaver J.H."/>
            <person name="Arnold A.E."/>
            <person name="Ju Y.M."/>
            <person name="Slot J.C."/>
            <person name="Ahrendt S."/>
            <person name="Moore L.P."/>
            <person name="Eastman K.E."/>
            <person name="Scott K."/>
            <person name="Konkel Z."/>
            <person name="Mondo S.J."/>
            <person name="Kuo A."/>
            <person name="Hayes R.D."/>
            <person name="Haridas S."/>
            <person name="Andreopoulos B."/>
            <person name="Riley R."/>
            <person name="LaButti K."/>
            <person name="Pangilinan J."/>
            <person name="Lipzen A."/>
            <person name="Amirebrahimi M."/>
            <person name="Yan J."/>
            <person name="Adam C."/>
            <person name="Keymanesh K."/>
            <person name="Ng V."/>
            <person name="Louie K."/>
            <person name="Northen T."/>
            <person name="Drula E."/>
            <person name="Henrissat B."/>
            <person name="Hsieh H.M."/>
            <person name="Youens-Clark K."/>
            <person name="Lutzoni F."/>
            <person name="Miadlikowska J."/>
            <person name="Eastwood D.C."/>
            <person name="Hamelin R.C."/>
            <person name="Grigoriev I.V."/>
            <person name="U'Ren J.M."/>
        </authorList>
    </citation>
    <scope>NUCLEOTIDE SEQUENCE [LARGE SCALE GENOMIC DNA]</scope>
    <source>
        <strain evidence="1 2">ER1909</strain>
    </source>
</reference>
<protein>
    <submittedName>
        <fullName evidence="1">Kinase-like domain-containing protein</fullName>
    </submittedName>
</protein>
<name>A0ACC0DAZ4_9PEZI</name>
<proteinExistence type="predicted"/>
<accession>A0ACC0DAZ4</accession>
<keyword evidence="2" id="KW-1185">Reference proteome</keyword>